<gene>
    <name evidence="1" type="ORF">QAD02_017326</name>
</gene>
<sequence length="894" mass="98573">MAGSSSPEADWCKARRGISLLLNNKTNEAESLFSQHPGSLHLKAGRGFVLFMNALMTFEEDKLHQAVQALRDAERESAPDTGWIRSMRNKVFGSDDTEEDHVARLERQVVLADSQVCVALITMLQQEMSSYVRAGWSLRKAWRVYQQAYNEILQLHRRTFGASPSGLHSLCGTPCGEMPSPLGSPVWPSSVSAVPETTSSYRNEGNCVDVDGITTGRASRSGSHGAYYYGSSSTPASAAPTPSPSGLRSSLSMLFSLAGITSAEQQTPFIEPTEVTRLMSAVSFGYGLFQLSVSLLPPSLLRVIHFLGFEGDRQLGLAALMYARLGEDMRAPLATLALLWYHTIVRPFFALDGANVRAGVESAKQLIAESQPEFANSAVFLFFIGRIERLQSNVNGALRAYEQAVQVSSQREVRLLCLHEVAWCHLIRLSFGDARASLARLQEESRWSKSFYAYLAALCCGAEGDFEDLLSTCKRLAHFMTGSTADMQLAQFISRRSQKLIDHESDRAHPSLCYKLLVYELLYLWSALPACSTTSLRGVLIDCKNGRCEEAMLGLSNLIEGAAYSLLGDREAAVRCYRDCLRRRLPSNDESDQHISAFALYELGCALCNSNNVEEGRCILQRALSQYKDYDFESRLTVRIHAALKKNEVRTLVESRDEFQSKLKELACVMPKLSEAILQLKHEQPDAGGEGTPNSSDNLREVVRRELEMYGADKTGKPDYALEASGGTILSVRDTEPYTIGAPVLKLFGIPICPQQNTPRAVIQTGSLPGECWAFQGSRGSIVIQLLGEVRISEVSIEHISPAVSPTGETSTAPREFSVYGLKNADDADGCLLGKYRYDNAGPSIQFFKVQNDPGRSHDIVEFKFHSNSGNAHYTCIYRIRVHGTLTSNSLSKN</sequence>
<comment type="caution">
    <text evidence="1">The sequence shown here is derived from an EMBL/GenBank/DDBJ whole genome shotgun (WGS) entry which is preliminary data.</text>
</comment>
<reference evidence="1" key="1">
    <citation type="submission" date="2023-04" db="EMBL/GenBank/DDBJ databases">
        <title>A chromosome-level genome assembly of the parasitoid wasp Eretmocerus hayati.</title>
        <authorList>
            <person name="Zhong Y."/>
            <person name="Liu S."/>
            <person name="Liu Y."/>
        </authorList>
    </citation>
    <scope>NUCLEOTIDE SEQUENCE</scope>
    <source>
        <strain evidence="1">ZJU_SS_LIU_2023</strain>
    </source>
</reference>
<accession>A0ACC2PD54</accession>
<name>A0ACC2PD54_9HYME</name>
<dbReference type="Proteomes" id="UP001239111">
    <property type="component" value="Chromosome 1"/>
</dbReference>
<protein>
    <submittedName>
        <fullName evidence="1">Uncharacterized protein</fullName>
    </submittedName>
</protein>
<keyword evidence="2" id="KW-1185">Reference proteome</keyword>
<dbReference type="EMBL" id="CM056741">
    <property type="protein sequence ID" value="KAJ8681534.1"/>
    <property type="molecule type" value="Genomic_DNA"/>
</dbReference>
<organism evidence="1 2">
    <name type="scientific">Eretmocerus hayati</name>
    <dbReference type="NCBI Taxonomy" id="131215"/>
    <lineage>
        <taxon>Eukaryota</taxon>
        <taxon>Metazoa</taxon>
        <taxon>Ecdysozoa</taxon>
        <taxon>Arthropoda</taxon>
        <taxon>Hexapoda</taxon>
        <taxon>Insecta</taxon>
        <taxon>Pterygota</taxon>
        <taxon>Neoptera</taxon>
        <taxon>Endopterygota</taxon>
        <taxon>Hymenoptera</taxon>
        <taxon>Apocrita</taxon>
        <taxon>Proctotrupomorpha</taxon>
        <taxon>Chalcidoidea</taxon>
        <taxon>Aphelinidae</taxon>
        <taxon>Aphelininae</taxon>
        <taxon>Eretmocerus</taxon>
    </lineage>
</organism>
<evidence type="ECO:0000313" key="1">
    <source>
        <dbReference type="EMBL" id="KAJ8681534.1"/>
    </source>
</evidence>
<evidence type="ECO:0000313" key="2">
    <source>
        <dbReference type="Proteomes" id="UP001239111"/>
    </source>
</evidence>
<proteinExistence type="predicted"/>